<proteinExistence type="predicted"/>
<dbReference type="Proteomes" id="UP000660262">
    <property type="component" value="Unassembled WGS sequence"/>
</dbReference>
<dbReference type="EMBL" id="BNJQ01000010">
    <property type="protein sequence ID" value="GHP05541.1"/>
    <property type="molecule type" value="Genomic_DNA"/>
</dbReference>
<feature type="region of interest" description="Disordered" evidence="1">
    <location>
        <begin position="211"/>
        <end position="246"/>
    </location>
</feature>
<organism evidence="2 3">
    <name type="scientific">Pycnococcus provasolii</name>
    <dbReference type="NCBI Taxonomy" id="41880"/>
    <lineage>
        <taxon>Eukaryota</taxon>
        <taxon>Viridiplantae</taxon>
        <taxon>Chlorophyta</taxon>
        <taxon>Pseudoscourfieldiophyceae</taxon>
        <taxon>Pseudoscourfieldiales</taxon>
        <taxon>Pycnococcaceae</taxon>
        <taxon>Pycnococcus</taxon>
    </lineage>
</organism>
<feature type="compositionally biased region" description="Low complexity" evidence="1">
    <location>
        <begin position="37"/>
        <end position="54"/>
    </location>
</feature>
<feature type="region of interest" description="Disordered" evidence="1">
    <location>
        <begin position="37"/>
        <end position="89"/>
    </location>
</feature>
<protein>
    <submittedName>
        <fullName evidence="2">Uncharacterized protein</fullName>
    </submittedName>
</protein>
<evidence type="ECO:0000256" key="1">
    <source>
        <dbReference type="SAM" id="MobiDB-lite"/>
    </source>
</evidence>
<name>A0A830HIY1_9CHLO</name>
<dbReference type="AlphaFoldDB" id="A0A830HIY1"/>
<gene>
    <name evidence="2" type="ORF">PPROV_000429100</name>
</gene>
<feature type="compositionally biased region" description="Acidic residues" evidence="1">
    <location>
        <begin position="215"/>
        <end position="226"/>
    </location>
</feature>
<accession>A0A830HIY1</accession>
<keyword evidence="3" id="KW-1185">Reference proteome</keyword>
<evidence type="ECO:0000313" key="3">
    <source>
        <dbReference type="Proteomes" id="UP000660262"/>
    </source>
</evidence>
<reference evidence="2" key="1">
    <citation type="submission" date="2020-10" db="EMBL/GenBank/DDBJ databases">
        <title>Unveiling of a novel bifunctional photoreceptor, Dualchrome1, isolated from a cosmopolitan green alga.</title>
        <authorList>
            <person name="Suzuki S."/>
            <person name="Kawachi M."/>
        </authorList>
    </citation>
    <scope>NUCLEOTIDE SEQUENCE</scope>
    <source>
        <strain evidence="2">NIES 2893</strain>
    </source>
</reference>
<comment type="caution">
    <text evidence="2">The sequence shown here is derived from an EMBL/GenBank/DDBJ whole genome shotgun (WGS) entry which is preliminary data.</text>
</comment>
<feature type="compositionally biased region" description="Basic and acidic residues" evidence="1">
    <location>
        <begin position="227"/>
        <end position="246"/>
    </location>
</feature>
<evidence type="ECO:0000313" key="2">
    <source>
        <dbReference type="EMBL" id="GHP05541.1"/>
    </source>
</evidence>
<sequence length="246" mass="26589">MAHYGYGFGIGMNATPAGHAQQAAPSAYYYNYAQHPQQQHAHAQGDAAAVGADPAPQPSQTGFGRFPPLASPGRPSTGGSRTREQITRALRDVVPGTLNVESLLDESRAECARLRVLLAERGGGGSGGAVGGGKGGARRLSGGRTNNVEESLLRAKVEELEAQLKRERPLRTEMQAQESGEVLQLHTRCAELTKMNDELRREVHQLRERISFFEGGDDDDDDGGQEEEQRTLADAFADDKETFQFA</sequence>